<gene>
    <name evidence="2" type="ORF">VroAM7_32740</name>
</gene>
<dbReference type="RefSeq" id="WP_143693455.1">
    <property type="nucleotide sequence ID" value="NZ_AP019799.1"/>
</dbReference>
<dbReference type="AlphaFoldDB" id="A0A510IB18"/>
<dbReference type="EMBL" id="AP019799">
    <property type="protein sequence ID" value="BBL90621.1"/>
    <property type="molecule type" value="Genomic_DNA"/>
</dbReference>
<accession>A0A510IB18</accession>
<name>A0A510IB18_9VIBR</name>
<feature type="domain" description="Solitary outer membrane autotransporter-like beta-barrel" evidence="1">
    <location>
        <begin position="7"/>
        <end position="323"/>
    </location>
</feature>
<dbReference type="Pfam" id="PF11557">
    <property type="entry name" value="Omp_AT"/>
    <property type="match status" value="1"/>
</dbReference>
<evidence type="ECO:0000259" key="1">
    <source>
        <dbReference type="Pfam" id="PF11557"/>
    </source>
</evidence>
<proteinExistence type="predicted"/>
<evidence type="ECO:0000313" key="2">
    <source>
        <dbReference type="EMBL" id="BBL90621.1"/>
    </source>
</evidence>
<protein>
    <recommendedName>
        <fullName evidence="1">Solitary outer membrane autotransporter-like beta-barrel domain-containing protein</fullName>
    </recommendedName>
</protein>
<evidence type="ECO:0000313" key="3">
    <source>
        <dbReference type="Proteomes" id="UP000315115"/>
    </source>
</evidence>
<organism evidence="2 3">
    <name type="scientific">Vibrio rotiferianus</name>
    <dbReference type="NCBI Taxonomy" id="190895"/>
    <lineage>
        <taxon>Bacteria</taxon>
        <taxon>Pseudomonadati</taxon>
        <taxon>Pseudomonadota</taxon>
        <taxon>Gammaproteobacteria</taxon>
        <taxon>Vibrionales</taxon>
        <taxon>Vibrionaceae</taxon>
        <taxon>Vibrio</taxon>
    </lineage>
</organism>
<sequence length="324" mass="36789">MRKLAYLAMIFAATSSHSSSIQKQLEKEFDHNYAASIVLSDSDVFTFGFSNFDPNEYLNLDEDMLGSSESVELRKKLSVMSLPFSVPVGRNRYSPYQTKVNGRGYLLSGNQEVYALDATKPDDLDELVLGGYLEVEQEAYLNRSFILSGAVGTHLMYYQNDYRYQSNALEDYQSQIEGVYVNTSSLAMVAELNATLRYSPYGHFEQWYLWSSPHYFNGFGANLGNGDTLINPEGWYWVNGVKVFYRLAIWQNMVQSFYTSFNRVDIGGDTKRPLNTDHYYEASMGWLMTPPIKIPFVINMGVGMSLNYGSAFKGGSLVMFFNQV</sequence>
<dbReference type="Proteomes" id="UP000315115">
    <property type="component" value="Chromosome 2"/>
</dbReference>
<reference evidence="3" key="1">
    <citation type="submission" date="2019-07" db="EMBL/GenBank/DDBJ databases">
        <title>Complete Genome Sequences of Vibrion rotiferianus strain AM7.</title>
        <authorList>
            <person name="Miyazaki K."/>
            <person name="Wiseschart A."/>
            <person name="Pootanakit K."/>
            <person name="Ishimori K."/>
            <person name="Kitahara K."/>
        </authorList>
    </citation>
    <scope>NUCLEOTIDE SEQUENCE [LARGE SCALE GENOMIC DNA]</scope>
    <source>
        <strain evidence="3">AM7</strain>
    </source>
</reference>
<dbReference type="InterPro" id="IPR021621">
    <property type="entry name" value="Omp_AT"/>
</dbReference>